<feature type="compositionally biased region" description="Basic and acidic residues" evidence="1">
    <location>
        <begin position="308"/>
        <end position="319"/>
    </location>
</feature>
<feature type="region of interest" description="Disordered" evidence="1">
    <location>
        <begin position="203"/>
        <end position="255"/>
    </location>
</feature>
<feature type="compositionally biased region" description="Basic and acidic residues" evidence="1">
    <location>
        <begin position="380"/>
        <end position="392"/>
    </location>
</feature>
<feature type="compositionally biased region" description="Basic residues" evidence="1">
    <location>
        <begin position="826"/>
        <end position="841"/>
    </location>
</feature>
<keyword evidence="3" id="KW-1185">Reference proteome</keyword>
<feature type="region of interest" description="Disordered" evidence="1">
    <location>
        <begin position="560"/>
        <end position="630"/>
    </location>
</feature>
<feature type="compositionally biased region" description="Polar residues" evidence="1">
    <location>
        <begin position="321"/>
        <end position="334"/>
    </location>
</feature>
<feature type="compositionally biased region" description="Polar residues" evidence="1">
    <location>
        <begin position="238"/>
        <end position="247"/>
    </location>
</feature>
<feature type="region of interest" description="Disordered" evidence="1">
    <location>
        <begin position="295"/>
        <end position="466"/>
    </location>
</feature>
<feature type="compositionally biased region" description="Low complexity" evidence="1">
    <location>
        <begin position="36"/>
        <end position="50"/>
    </location>
</feature>
<dbReference type="AlphaFoldDB" id="A0AAV5GDY9"/>
<feature type="region of interest" description="Disordered" evidence="1">
    <location>
        <begin position="733"/>
        <end position="1102"/>
    </location>
</feature>
<feature type="region of interest" description="Disordered" evidence="1">
    <location>
        <begin position="492"/>
        <end position="539"/>
    </location>
</feature>
<feature type="compositionally biased region" description="Low complexity" evidence="1">
    <location>
        <begin position="420"/>
        <end position="444"/>
    </location>
</feature>
<organism evidence="2 3">
    <name type="scientific">Rhodotorula paludigena</name>
    <dbReference type="NCBI Taxonomy" id="86838"/>
    <lineage>
        <taxon>Eukaryota</taxon>
        <taxon>Fungi</taxon>
        <taxon>Dikarya</taxon>
        <taxon>Basidiomycota</taxon>
        <taxon>Pucciniomycotina</taxon>
        <taxon>Microbotryomycetes</taxon>
        <taxon>Sporidiobolales</taxon>
        <taxon>Sporidiobolaceae</taxon>
        <taxon>Rhodotorula</taxon>
    </lineage>
</organism>
<dbReference type="EMBL" id="BQKY01000001">
    <property type="protein sequence ID" value="GJN87574.1"/>
    <property type="molecule type" value="Genomic_DNA"/>
</dbReference>
<feature type="compositionally biased region" description="Basic and acidic residues" evidence="1">
    <location>
        <begin position="918"/>
        <end position="927"/>
    </location>
</feature>
<sequence length="1102" mass="110725">MAAPEPSPAPTLDDSFPGFYPATPAAVPDAEQPQLAAHSASSAPSPSAHAQDPDLKPALDPLTESHDRLEGAGRALIGATAGFLVGGPVGAAIGGGLAGLSAVEGQGIKERLAGSRPGTADTAKGPGAGEAPADETHRPEFGQRAVDQEQLELAHSPAQKLVHSDSAEGAHITGAGALGGALLAGAAGAKVGDNEVQIPTTVDNQAQREGLVEPEPTLPAPDFGTPAIEKEQAALATSPAQQLLRTDSSVSSSSALRDEAALLAGAAGAKLAVSREVEEPTHAPVDVAAQKALDAGAGPRSPIQAGGEEPHALPLEREISSPVQPFQQSGTATVDPTRPALPTPHGSLSSFSADVLAAAQGVETPSEAPGPAVGGFGVREPGELFITDRDIEQNNTTPKLGDSAPLASASQPSEDLVHNPSPLSPGAVSAAAAGGSVLGSDLGAKAAPEDFEPYKPPQLSPNPADAVVVERTPTASPALAGGSVLPASAVAAATSTSAVTPGSEQIPMERALDEGPKREAEGEEKKLTKEEKGKGREVPLAAAALAGTAGVGAGVGMKELLDGDKPDNKHLDTATSAAPLPTDSTLDSRDDPFLNKPDPLSEQRAFPTTPHMRPTDAAASGPTVGGGEAGRGARVLDPHELVAGAAPTSPEQAGFTNVTEMTPAMRDFAHLSQPAPVAEQQALREAPAASGAAVPAEAQEVDPEASRGKVVPVAAVGLAGIGAGAAGAEVLARDHAPTPSPPQQLTPPSTAGPQRTPVSRFQEDPSLAVPAGAQTPSSTRAVMGSPPSSTRDPSATTTPLSGSPTSTPTQSLFEAGILEKSPHMKIQTHRVDGHKRLHRKSLSGVVAPAGMSPASRRSGEFERPVQPAPLSVPPPQAPVRTGSPSILQQQQQRQQPVSTAGVSGPTGPVGERPPLDSNRSDRRDRMLNDMVGVADPTVAGYHPPQQPHSVSFQEPAVAAPSMASTTLGRNQPHAGAPPMGAPFAVRSPGSINDIPAPVGAPAEAHHLPAGAAPSAHAPEPTQAPAQAHASPSGATVGRKLSKAKHHGGPAVVGEPRHSSDGGNGGNGFFSKMFGRSGSKHSRTSSSATGEASPRASTDSSRA</sequence>
<evidence type="ECO:0008006" key="4">
    <source>
        <dbReference type="Google" id="ProtNLM"/>
    </source>
</evidence>
<evidence type="ECO:0000313" key="2">
    <source>
        <dbReference type="EMBL" id="GJN87574.1"/>
    </source>
</evidence>
<name>A0AAV5GDY9_9BASI</name>
<proteinExistence type="predicted"/>
<comment type="caution">
    <text evidence="2">The sequence shown here is derived from an EMBL/GenBank/DDBJ whole genome shotgun (WGS) entry which is preliminary data.</text>
</comment>
<evidence type="ECO:0000256" key="1">
    <source>
        <dbReference type="SAM" id="MobiDB-lite"/>
    </source>
</evidence>
<dbReference type="Proteomes" id="UP001342314">
    <property type="component" value="Unassembled WGS sequence"/>
</dbReference>
<feature type="compositionally biased region" description="Basic and acidic residues" evidence="1">
    <location>
        <begin position="510"/>
        <end position="537"/>
    </location>
</feature>
<protein>
    <recommendedName>
        <fullName evidence="4">Proteophosphoglycan ppg4</fullName>
    </recommendedName>
</protein>
<feature type="region of interest" description="Disordered" evidence="1">
    <location>
        <begin position="1"/>
        <end position="67"/>
    </location>
</feature>
<reference evidence="2 3" key="1">
    <citation type="submission" date="2021-12" db="EMBL/GenBank/DDBJ databases">
        <title>High titer production of polyol ester of fatty acids by Rhodotorula paludigena BS15 towards product separation-free biomass refinery.</title>
        <authorList>
            <person name="Mano J."/>
            <person name="Ono H."/>
            <person name="Tanaka T."/>
            <person name="Naito K."/>
            <person name="Sushida H."/>
            <person name="Ike M."/>
            <person name="Tokuyasu K."/>
            <person name="Kitaoka M."/>
        </authorList>
    </citation>
    <scope>NUCLEOTIDE SEQUENCE [LARGE SCALE GENOMIC DNA]</scope>
    <source>
        <strain evidence="2 3">BS15</strain>
    </source>
</reference>
<feature type="compositionally biased region" description="Low complexity" evidence="1">
    <location>
        <begin position="492"/>
        <end position="503"/>
    </location>
</feature>
<feature type="compositionally biased region" description="Low complexity" evidence="1">
    <location>
        <begin position="685"/>
        <end position="698"/>
    </location>
</feature>
<gene>
    <name evidence="2" type="ORF">Rhopal_000528-T1</name>
</gene>
<feature type="compositionally biased region" description="Polar residues" evidence="1">
    <location>
        <begin position="774"/>
        <end position="792"/>
    </location>
</feature>
<accession>A0AAV5GDY9</accession>
<feature type="region of interest" description="Disordered" evidence="1">
    <location>
        <begin position="109"/>
        <end position="163"/>
    </location>
</feature>
<feature type="compositionally biased region" description="Basic and acidic residues" evidence="1">
    <location>
        <begin position="51"/>
        <end position="67"/>
    </location>
</feature>
<evidence type="ECO:0000313" key="3">
    <source>
        <dbReference type="Proteomes" id="UP001342314"/>
    </source>
</evidence>
<feature type="region of interest" description="Disordered" evidence="1">
    <location>
        <begin position="684"/>
        <end position="707"/>
    </location>
</feature>
<feature type="compositionally biased region" description="Pro residues" evidence="1">
    <location>
        <begin position="866"/>
        <end position="877"/>
    </location>
</feature>
<feature type="compositionally biased region" description="Low complexity" evidence="1">
    <location>
        <begin position="793"/>
        <end position="809"/>
    </location>
</feature>
<feature type="compositionally biased region" description="Basic and acidic residues" evidence="1">
    <location>
        <begin position="560"/>
        <end position="572"/>
    </location>
</feature>